<feature type="transmembrane region" description="Helical" evidence="5">
    <location>
        <begin position="65"/>
        <end position="87"/>
    </location>
</feature>
<feature type="chain" id="PRO_5001829069" evidence="6">
    <location>
        <begin position="20"/>
        <end position="180"/>
    </location>
</feature>
<protein>
    <submittedName>
        <fullName evidence="8">Sodium leak channel non-selective protein</fullName>
    </submittedName>
</protein>
<evidence type="ECO:0000256" key="3">
    <source>
        <dbReference type="ARBA" id="ARBA00022989"/>
    </source>
</evidence>
<dbReference type="InterPro" id="IPR005821">
    <property type="entry name" value="Ion_trans_dom"/>
</dbReference>
<dbReference type="InterPro" id="IPR028823">
    <property type="entry name" value="NALCN"/>
</dbReference>
<keyword evidence="4 5" id="KW-0472">Membrane</keyword>
<dbReference type="GO" id="GO:0005886">
    <property type="term" value="C:plasma membrane"/>
    <property type="evidence" value="ECO:0007669"/>
    <property type="project" value="TreeGrafter"/>
</dbReference>
<evidence type="ECO:0000313" key="9">
    <source>
        <dbReference type="Proteomes" id="UP000054359"/>
    </source>
</evidence>
<dbReference type="EMBL" id="KK112136">
    <property type="protein sequence ID" value="KFM56809.1"/>
    <property type="molecule type" value="Genomic_DNA"/>
</dbReference>
<dbReference type="Proteomes" id="UP000054359">
    <property type="component" value="Unassembled WGS sequence"/>
</dbReference>
<keyword evidence="3 5" id="KW-1133">Transmembrane helix</keyword>
<evidence type="ECO:0000256" key="2">
    <source>
        <dbReference type="ARBA" id="ARBA00022692"/>
    </source>
</evidence>
<dbReference type="PANTHER" id="PTHR46141">
    <property type="entry name" value="SODIUM LEAK CHANNEL NON-SELECTIVE PROTEIN"/>
    <property type="match status" value="1"/>
</dbReference>
<evidence type="ECO:0000256" key="5">
    <source>
        <dbReference type="SAM" id="Phobius"/>
    </source>
</evidence>
<keyword evidence="2 5" id="KW-0812">Transmembrane</keyword>
<keyword evidence="9" id="KW-1185">Reference proteome</keyword>
<dbReference type="AlphaFoldDB" id="A0A087SVC0"/>
<dbReference type="Gene3D" id="1.10.287.70">
    <property type="match status" value="1"/>
</dbReference>
<dbReference type="GO" id="GO:0032224">
    <property type="term" value="P:positive regulation of synaptic transmission, cholinergic"/>
    <property type="evidence" value="ECO:0007669"/>
    <property type="project" value="TreeGrafter"/>
</dbReference>
<dbReference type="GO" id="GO:0005261">
    <property type="term" value="F:monoatomic cation channel activity"/>
    <property type="evidence" value="ECO:0007669"/>
    <property type="project" value="InterPro"/>
</dbReference>
<feature type="domain" description="Ion transport" evidence="7">
    <location>
        <begin position="4"/>
        <end position="177"/>
    </location>
</feature>
<dbReference type="Pfam" id="PF00520">
    <property type="entry name" value="Ion_trans"/>
    <property type="match status" value="1"/>
</dbReference>
<dbReference type="OrthoDB" id="6416116at2759"/>
<proteinExistence type="predicted"/>
<sequence length="180" mass="20722">MVFFLWISVILQIFEMVQVVPKFSYLSILRAPRPLIMIRFIRVFLKFSMPKSRINQIFKRSSQQIYNVTLFFLFFMSLYGLLGVQFFGEMSNHCVVNGTDPNNVTLDDLAIPDTYCSNIPDAGYHCPKGMVCMELELPKSISGFNGFDDFAHSFFTVYQAASQEGWALLMYKAMDSLPAW</sequence>
<evidence type="ECO:0000256" key="4">
    <source>
        <dbReference type="ARBA" id="ARBA00023136"/>
    </source>
</evidence>
<keyword evidence="6" id="KW-0732">Signal</keyword>
<dbReference type="PANTHER" id="PTHR46141:SF1">
    <property type="entry name" value="SODIUM LEAK CHANNEL NALCN"/>
    <property type="match status" value="1"/>
</dbReference>
<evidence type="ECO:0000256" key="1">
    <source>
        <dbReference type="ARBA" id="ARBA00004141"/>
    </source>
</evidence>
<comment type="subcellular location">
    <subcellularLocation>
        <location evidence="1">Membrane</location>
        <topology evidence="1">Multi-pass membrane protein</topology>
    </subcellularLocation>
</comment>
<dbReference type="SUPFAM" id="SSF81324">
    <property type="entry name" value="Voltage-gated potassium channels"/>
    <property type="match status" value="1"/>
</dbReference>
<dbReference type="STRING" id="407821.A0A087SVC0"/>
<reference evidence="8 9" key="1">
    <citation type="submission" date="2013-11" db="EMBL/GenBank/DDBJ databases">
        <title>Genome sequencing of Stegodyphus mimosarum.</title>
        <authorList>
            <person name="Bechsgaard J."/>
        </authorList>
    </citation>
    <scope>NUCLEOTIDE SEQUENCE [LARGE SCALE GENOMIC DNA]</scope>
</reference>
<organism evidence="8 9">
    <name type="scientific">Stegodyphus mimosarum</name>
    <name type="common">African social velvet spider</name>
    <dbReference type="NCBI Taxonomy" id="407821"/>
    <lineage>
        <taxon>Eukaryota</taxon>
        <taxon>Metazoa</taxon>
        <taxon>Ecdysozoa</taxon>
        <taxon>Arthropoda</taxon>
        <taxon>Chelicerata</taxon>
        <taxon>Arachnida</taxon>
        <taxon>Araneae</taxon>
        <taxon>Araneomorphae</taxon>
        <taxon>Entelegynae</taxon>
        <taxon>Eresoidea</taxon>
        <taxon>Eresidae</taxon>
        <taxon>Stegodyphus</taxon>
    </lineage>
</organism>
<accession>A0A087SVC0</accession>
<evidence type="ECO:0000259" key="7">
    <source>
        <dbReference type="Pfam" id="PF00520"/>
    </source>
</evidence>
<dbReference type="GO" id="GO:0032230">
    <property type="term" value="P:positive regulation of synaptic transmission, GABAergic"/>
    <property type="evidence" value="ECO:0007669"/>
    <property type="project" value="TreeGrafter"/>
</dbReference>
<gene>
    <name evidence="8" type="ORF">X975_18023</name>
</gene>
<evidence type="ECO:0000313" key="8">
    <source>
        <dbReference type="EMBL" id="KFM56809.1"/>
    </source>
</evidence>
<evidence type="ECO:0000256" key="6">
    <source>
        <dbReference type="SAM" id="SignalP"/>
    </source>
</evidence>
<feature type="signal peptide" evidence="6">
    <location>
        <begin position="1"/>
        <end position="19"/>
    </location>
</feature>
<feature type="non-terminal residue" evidence="8">
    <location>
        <position position="180"/>
    </location>
</feature>
<name>A0A087SVC0_STEMI</name>